<comment type="caution">
    <text evidence="3">The sequence shown here is derived from an EMBL/GenBank/DDBJ whole genome shotgun (WGS) entry which is preliminary data.</text>
</comment>
<protein>
    <recommendedName>
        <fullName evidence="2">PKD domain-containing protein</fullName>
    </recommendedName>
</protein>
<feature type="region of interest" description="Disordered" evidence="1">
    <location>
        <begin position="73"/>
        <end position="100"/>
    </location>
</feature>
<dbReference type="InterPro" id="IPR035986">
    <property type="entry name" value="PKD_dom_sf"/>
</dbReference>
<feature type="domain" description="PKD" evidence="2">
    <location>
        <begin position="618"/>
        <end position="694"/>
    </location>
</feature>
<dbReference type="CDD" id="cd00146">
    <property type="entry name" value="PKD"/>
    <property type="match status" value="2"/>
</dbReference>
<feature type="region of interest" description="Disordered" evidence="1">
    <location>
        <begin position="808"/>
        <end position="840"/>
    </location>
</feature>
<evidence type="ECO:0000256" key="1">
    <source>
        <dbReference type="SAM" id="MobiDB-lite"/>
    </source>
</evidence>
<dbReference type="Pfam" id="PF14040">
    <property type="entry name" value="DNase_NucA_NucB"/>
    <property type="match status" value="1"/>
</dbReference>
<dbReference type="Proteomes" id="UP000275865">
    <property type="component" value="Unassembled WGS sequence"/>
</dbReference>
<dbReference type="Pfam" id="PF18911">
    <property type="entry name" value="PKD_4"/>
    <property type="match status" value="1"/>
</dbReference>
<gene>
    <name evidence="3" type="ORF">D7044_13900</name>
</gene>
<feature type="compositionally biased region" description="Basic and acidic residues" evidence="1">
    <location>
        <begin position="814"/>
        <end position="827"/>
    </location>
</feature>
<dbReference type="Gene3D" id="2.60.40.10">
    <property type="entry name" value="Immunoglobulins"/>
    <property type="match status" value="2"/>
</dbReference>
<dbReference type="AlphaFoldDB" id="A0A3A9Y4E5"/>
<proteinExistence type="predicted"/>
<reference evidence="3 4" key="1">
    <citation type="submission" date="2018-09" db="EMBL/GenBank/DDBJ databases">
        <title>Micromonospora sp. nov. MS1-9, isolated from a root of Musa sp.</title>
        <authorList>
            <person name="Kuncharoen N."/>
            <person name="Kudo T."/>
            <person name="Ohkuma M."/>
            <person name="Yuki M."/>
            <person name="Tanasupawat S."/>
        </authorList>
    </citation>
    <scope>NUCLEOTIDE SEQUENCE [LARGE SCALE GENOMIC DNA]</scope>
    <source>
        <strain evidence="3 4">MS1-9</strain>
    </source>
</reference>
<sequence>MHVRHHGGRGGGTTSRRRLAAAVLATTLTLTMSVVGGQAAHAAERPSAGVVPPLGKVANGALLEEGIKGDPSALKWLNGRKGRPKEAPPSPEEARLNAKKKAVQLDQRSSWDAEQADMSASVSQALNLSSAPPEPQAGECLARPDSNSVNGVTLNRDLWCQRYRLGSVLYEWDENLNISVKVGEITMEFTAVVAGRRDDRSVRVYYKAVPGSVDYDVREIDRVIAPTMAITIGADCQDTGCSRIGQPIYKTWAQWNTDDTWWSWDITSDEAASTGPDDVLFHNWYLTYQGSGGGFVFPPDGSRTPERTIRCDSATYFKFGETTYPKACINAEVIPHLQYSINSAEHGAVAEHIRTAQNEPQNTWPITYLPKRIPGKFTGDIDDPGLHRVAPESVNYSENEKERKGACNRTGNYDGMTGMPPYNTTTHDCDEYPFRITEEGAASPDWDFSVRAVPLSQNRSAGASLNVYVVSDRILYDYDEFWVEINDGTGGGGGGGGTGPVDDAPLVDAGPDRTGDEGSAINLYGLASDDGGAPDATWSYTPGSGVDAGTSCAFGDVHSARTTFTCDDDGVFTLRLTASDGVNAAVSDTATVTVLNAPPRITSLVPPDWQVYKVGDPVSLKATFTDAANDTHTCAILWDDTTTSQFTAQGHACEQTHVFPHAGMYTIEVTVTDDDGASATAKTMVVVYNPQGGFVTSGANFASPAGALSSNPTAAERMRVQLNPQYQQGEPGPALSGGRVSATLDGGAFTLESTKLDWLVVAPDAKAAVKGEATVNGTAGYGFVAYGYDDPAKMRLVVWPLSSGPNPGTSILYDNRRGTDYDLDRADPQPLDGGSLQVHE</sequence>
<evidence type="ECO:0000259" key="2">
    <source>
        <dbReference type="PROSITE" id="PS50093"/>
    </source>
</evidence>
<dbReference type="EMBL" id="RAZT01000006">
    <property type="protein sequence ID" value="RKN32341.1"/>
    <property type="molecule type" value="Genomic_DNA"/>
</dbReference>
<dbReference type="GO" id="GO:0005975">
    <property type="term" value="P:carbohydrate metabolic process"/>
    <property type="evidence" value="ECO:0007669"/>
    <property type="project" value="UniProtKB-ARBA"/>
</dbReference>
<name>A0A3A9Y4E5_9ACTN</name>
<dbReference type="SUPFAM" id="SSF49299">
    <property type="entry name" value="PKD domain"/>
    <property type="match status" value="2"/>
</dbReference>
<dbReference type="InterPro" id="IPR022409">
    <property type="entry name" value="PKD/Chitinase_dom"/>
</dbReference>
<accession>A0A3A9Y4E5</accession>
<dbReference type="PROSITE" id="PS50093">
    <property type="entry name" value="PKD"/>
    <property type="match status" value="1"/>
</dbReference>
<evidence type="ECO:0000313" key="4">
    <source>
        <dbReference type="Proteomes" id="UP000275865"/>
    </source>
</evidence>
<dbReference type="SMART" id="SM00089">
    <property type="entry name" value="PKD"/>
    <property type="match status" value="2"/>
</dbReference>
<evidence type="ECO:0000313" key="3">
    <source>
        <dbReference type="EMBL" id="RKN32341.1"/>
    </source>
</evidence>
<feature type="region of interest" description="Disordered" evidence="1">
    <location>
        <begin position="122"/>
        <end position="146"/>
    </location>
</feature>
<dbReference type="InterPro" id="IPR029476">
    <property type="entry name" value="DNase_NucA_NucB"/>
</dbReference>
<dbReference type="InterPro" id="IPR000601">
    <property type="entry name" value="PKD_dom"/>
</dbReference>
<organism evidence="3 4">
    <name type="scientific">Micromonospora musae</name>
    <dbReference type="NCBI Taxonomy" id="1894970"/>
    <lineage>
        <taxon>Bacteria</taxon>
        <taxon>Bacillati</taxon>
        <taxon>Actinomycetota</taxon>
        <taxon>Actinomycetes</taxon>
        <taxon>Micromonosporales</taxon>
        <taxon>Micromonosporaceae</taxon>
        <taxon>Micromonospora</taxon>
    </lineage>
</organism>
<dbReference type="InterPro" id="IPR013783">
    <property type="entry name" value="Ig-like_fold"/>
</dbReference>